<keyword evidence="2" id="KW-1185">Reference proteome</keyword>
<dbReference type="HOGENOM" id="CLU_1893748_0_0_5"/>
<dbReference type="KEGG" id="mea:Mex_2p1065"/>
<dbReference type="Proteomes" id="UP000009081">
    <property type="component" value="Plasmid megaplasmid"/>
</dbReference>
<evidence type="ECO:0000313" key="2">
    <source>
        <dbReference type="Proteomes" id="UP000009081"/>
    </source>
</evidence>
<keyword evidence="1" id="KW-0614">Plasmid</keyword>
<gene>
    <name evidence="1" type="ordered locus">MexAM1_META2p1065</name>
</gene>
<dbReference type="EMBL" id="CP001511">
    <property type="protein sequence ID" value="ACS43845.1"/>
    <property type="molecule type" value="Genomic_DNA"/>
</dbReference>
<name>C5B5W3_METEA</name>
<reference evidence="1 2" key="1">
    <citation type="journal article" date="2009" name="PLoS ONE">
        <title>Methylobacterium genome sequences: a reference blueprint to investigate microbial metabolism of C1 compounds from natural and industrial sources.</title>
        <authorList>
            <person name="Vuilleumier S."/>
            <person name="Chistoserdova L."/>
            <person name="Lee M.-C."/>
            <person name="Bringel F."/>
            <person name="Lajus A."/>
            <person name="Zhou Y."/>
            <person name="Gourion B."/>
            <person name="Barbe V."/>
            <person name="Chang J."/>
            <person name="Cruveiller S."/>
            <person name="Dossat C."/>
            <person name="Gillett W."/>
            <person name="Gruffaz C."/>
            <person name="Haugen E."/>
            <person name="Hourcade E."/>
            <person name="Levy R."/>
            <person name="Mangenot S."/>
            <person name="Muller E."/>
            <person name="Nadalig T."/>
            <person name="Pagni M."/>
            <person name="Penny C."/>
            <person name="Peyraud R."/>
            <person name="Robinson D.G."/>
            <person name="Roche D."/>
            <person name="Rouy Z."/>
            <person name="Saenampechek C."/>
            <person name="Salvignol G."/>
            <person name="Vallenet D."/>
            <person name="Wu Z."/>
            <person name="Marx C.J."/>
            <person name="Vorholt J.A."/>
            <person name="Olson M.V."/>
            <person name="Kaul R."/>
            <person name="Weissenbach J."/>
            <person name="Medigue C."/>
            <person name="Lidstrom M.E."/>
        </authorList>
    </citation>
    <scope>NUCLEOTIDE SEQUENCE [LARGE SCALE GENOMIC DNA]</scope>
    <source>
        <strain evidence="2">ATCC 14718 / DSM 1338 / JCM 2805 / NCIMB 9133 / AM1</strain>
    </source>
</reference>
<geneLocation type="plasmid" evidence="1 2">
    <name>megaplasmid</name>
</geneLocation>
<evidence type="ECO:0000313" key="1">
    <source>
        <dbReference type="EMBL" id="ACS43845.1"/>
    </source>
</evidence>
<proteinExistence type="predicted"/>
<sequence>MLMVPEPLDPEFDDERRERWLHGRCALFAVALHRATGLAIMAWIDDDPEVGVPVLVHAFVLDGGSALDAWGRRDPDDLLSDYAHWNPELVAMTEAEVLAIGEGPDIDPALMAEAEADAALVAARFVPAQASPVP</sequence>
<protein>
    <submittedName>
        <fullName evidence="1">Uncharacterized protein</fullName>
    </submittedName>
</protein>
<accession>C5B5W3</accession>
<dbReference type="AlphaFoldDB" id="C5B5W3"/>
<organism evidence="1 2">
    <name type="scientific">Methylorubrum extorquens (strain ATCC 14718 / DSM 1338 / JCM 2805 / NCIMB 9133 / AM1)</name>
    <name type="common">Methylobacterium extorquens</name>
    <dbReference type="NCBI Taxonomy" id="272630"/>
    <lineage>
        <taxon>Bacteria</taxon>
        <taxon>Pseudomonadati</taxon>
        <taxon>Pseudomonadota</taxon>
        <taxon>Alphaproteobacteria</taxon>
        <taxon>Hyphomicrobiales</taxon>
        <taxon>Methylobacteriaceae</taxon>
        <taxon>Methylorubrum</taxon>
    </lineage>
</organism>